<keyword evidence="2" id="KW-1185">Reference proteome</keyword>
<evidence type="ECO:0000313" key="1">
    <source>
        <dbReference type="EMBL" id="MCL9684785.1"/>
    </source>
</evidence>
<accession>A0A9X2IBU8</accession>
<dbReference type="Proteomes" id="UP001139721">
    <property type="component" value="Unassembled WGS sequence"/>
</dbReference>
<dbReference type="EMBL" id="JAJKBJ010000014">
    <property type="protein sequence ID" value="MCL9684785.1"/>
    <property type="molecule type" value="Genomic_DNA"/>
</dbReference>
<dbReference type="RefSeq" id="WP_250422018.1">
    <property type="nucleotide sequence ID" value="NZ_JAJKBJ010000014.1"/>
</dbReference>
<reference evidence="1" key="1">
    <citation type="submission" date="2021-11" db="EMBL/GenBank/DDBJ databases">
        <title>Legionella maioricencis sp. nov., a new species isolated from hot water samples in Mallorca.</title>
        <authorList>
            <person name="Crespi S."/>
            <person name="Drasar V."/>
            <person name="Salva-Serra F."/>
            <person name="Jaen-Luchoro D."/>
            <person name="Pineiro-Iglesias B."/>
            <person name="Aliaga F."/>
            <person name="Fernandez-Juarez V."/>
            <person name="Coll G."/>
            <person name="Moore E.R.B."/>
            <person name="Bennasar-Figueras A."/>
        </authorList>
    </citation>
    <scope>NUCLEOTIDE SEQUENCE</scope>
    <source>
        <strain evidence="1">HCPI-6</strain>
    </source>
</reference>
<protein>
    <submittedName>
        <fullName evidence="1">Uncharacterized protein</fullName>
    </submittedName>
</protein>
<evidence type="ECO:0000313" key="2">
    <source>
        <dbReference type="Proteomes" id="UP001139721"/>
    </source>
</evidence>
<organism evidence="1 2">
    <name type="scientific">Legionella maioricensis</name>
    <dbReference type="NCBI Taxonomy" id="2896528"/>
    <lineage>
        <taxon>Bacteria</taxon>
        <taxon>Pseudomonadati</taxon>
        <taxon>Pseudomonadota</taxon>
        <taxon>Gammaproteobacteria</taxon>
        <taxon>Legionellales</taxon>
        <taxon>Legionellaceae</taxon>
        <taxon>Legionella</taxon>
    </lineage>
</organism>
<name>A0A9X2IBU8_9GAMM</name>
<dbReference type="AlphaFoldDB" id="A0A9X2IBU8"/>
<proteinExistence type="predicted"/>
<gene>
    <name evidence="1" type="ORF">LOX96_11830</name>
</gene>
<comment type="caution">
    <text evidence="1">The sequence shown here is derived from an EMBL/GenBank/DDBJ whole genome shotgun (WGS) entry which is preliminary data.</text>
</comment>
<sequence>MNVNFPALLQYKNEQVVTHFCHFHPAFSLSEAQQLFEDLLAWMGLSWQRTLLGKKTYLFGPLLIMDEMWHTFILHTQDYYHFSMTYFGEYVHHHVEPIGFEHVLEEDELTDFLQDCFNYLDAAWVERRFSGALA</sequence>